<sequence length="117" mass="13410">MPSRCIGSHERRRRACRHRRREAAEAFAAAEARDWADGLGTDLLLRILGRLDHVDVLMSADRVCRPRRPGRAHDVAPRRQDVLQAQPLRRSLRGHAAQRGDVQHAADDRFLIYLSEM</sequence>
<organism evidence="2 3">
    <name type="scientific">Urochloa decumbens</name>
    <dbReference type="NCBI Taxonomy" id="240449"/>
    <lineage>
        <taxon>Eukaryota</taxon>
        <taxon>Viridiplantae</taxon>
        <taxon>Streptophyta</taxon>
        <taxon>Embryophyta</taxon>
        <taxon>Tracheophyta</taxon>
        <taxon>Spermatophyta</taxon>
        <taxon>Magnoliopsida</taxon>
        <taxon>Liliopsida</taxon>
        <taxon>Poales</taxon>
        <taxon>Poaceae</taxon>
        <taxon>PACMAD clade</taxon>
        <taxon>Panicoideae</taxon>
        <taxon>Panicodae</taxon>
        <taxon>Paniceae</taxon>
        <taxon>Melinidinae</taxon>
        <taxon>Urochloa</taxon>
    </lineage>
</organism>
<evidence type="ECO:0000256" key="1">
    <source>
        <dbReference type="SAM" id="MobiDB-lite"/>
    </source>
</evidence>
<reference evidence="2 3" key="2">
    <citation type="submission" date="2024-10" db="EMBL/GenBank/DDBJ databases">
        <authorList>
            <person name="Ryan C."/>
        </authorList>
    </citation>
    <scope>NUCLEOTIDE SEQUENCE [LARGE SCALE GENOMIC DNA]</scope>
</reference>
<reference evidence="3" key="1">
    <citation type="submission" date="2024-06" db="EMBL/GenBank/DDBJ databases">
        <authorList>
            <person name="Ryan C."/>
        </authorList>
    </citation>
    <scope>NUCLEOTIDE SEQUENCE [LARGE SCALE GENOMIC DNA]</scope>
</reference>
<proteinExistence type="predicted"/>
<feature type="region of interest" description="Disordered" evidence="1">
    <location>
        <begin position="67"/>
        <end position="100"/>
    </location>
</feature>
<gene>
    <name evidence="2" type="ORF">URODEC1_LOCUS68669</name>
</gene>
<dbReference type="AlphaFoldDB" id="A0ABC9BTC6"/>
<evidence type="ECO:0008006" key="4">
    <source>
        <dbReference type="Google" id="ProtNLM"/>
    </source>
</evidence>
<accession>A0ABC9BTC6</accession>
<protein>
    <recommendedName>
        <fullName evidence="4">F-box domain-containing protein</fullName>
    </recommendedName>
</protein>
<evidence type="ECO:0000313" key="3">
    <source>
        <dbReference type="Proteomes" id="UP001497457"/>
    </source>
</evidence>
<keyword evidence="3" id="KW-1185">Reference proteome</keyword>
<dbReference type="Proteomes" id="UP001497457">
    <property type="component" value="Chromosome 27b"/>
</dbReference>
<feature type="compositionally biased region" description="Basic and acidic residues" evidence="1">
    <location>
        <begin position="71"/>
        <end position="81"/>
    </location>
</feature>
<evidence type="ECO:0000313" key="2">
    <source>
        <dbReference type="EMBL" id="CAL5007774.1"/>
    </source>
</evidence>
<dbReference type="EMBL" id="OZ075137">
    <property type="protein sequence ID" value="CAL5007774.1"/>
    <property type="molecule type" value="Genomic_DNA"/>
</dbReference>
<name>A0ABC9BTC6_9POAL</name>